<dbReference type="PANTHER" id="PTHR43595:SF2">
    <property type="entry name" value="SMALL RIBOSOMAL SUBUNIT PROTEIN MS42"/>
    <property type="match status" value="1"/>
</dbReference>
<evidence type="ECO:0000256" key="2">
    <source>
        <dbReference type="ARBA" id="ARBA00008714"/>
    </source>
</evidence>
<dbReference type="PANTHER" id="PTHR43595">
    <property type="entry name" value="37S RIBOSOMAL PROTEIN S26, MITOCHONDRIAL"/>
    <property type="match status" value="1"/>
</dbReference>
<evidence type="ECO:0000256" key="8">
    <source>
        <dbReference type="SAM" id="MobiDB-lite"/>
    </source>
</evidence>
<dbReference type="InterPro" id="IPR001189">
    <property type="entry name" value="Mn/Fe_SOD"/>
</dbReference>
<evidence type="ECO:0000313" key="12">
    <source>
        <dbReference type="EMBL" id="KAG5188487.1"/>
    </source>
</evidence>
<keyword evidence="7" id="KW-0408">Iron</keyword>
<dbReference type="PROSITE" id="PS00088">
    <property type="entry name" value="SOD_MN"/>
    <property type="match status" value="1"/>
</dbReference>
<reference evidence="12" key="1">
    <citation type="submission" date="2021-02" db="EMBL/GenBank/DDBJ databases">
        <title>First Annotated Genome of the Yellow-green Alga Tribonema minus.</title>
        <authorList>
            <person name="Mahan K.M."/>
        </authorList>
    </citation>
    <scope>NUCLEOTIDE SEQUENCE</scope>
    <source>
        <strain evidence="12">UTEX B ZZ1240</strain>
    </source>
</reference>
<accession>A0A836CJJ6</accession>
<evidence type="ECO:0000256" key="5">
    <source>
        <dbReference type="ARBA" id="ARBA00022723"/>
    </source>
</evidence>
<keyword evidence="5" id="KW-0479">Metal-binding</keyword>
<dbReference type="SUPFAM" id="SSF46609">
    <property type="entry name" value="Fe,Mn superoxide dismutase (SOD), N-terminal domain"/>
    <property type="match status" value="1"/>
</dbReference>
<dbReference type="PRINTS" id="PR01703">
    <property type="entry name" value="MNSODISMTASE"/>
</dbReference>
<feature type="compositionally biased region" description="Basic and acidic residues" evidence="8">
    <location>
        <begin position="251"/>
        <end position="273"/>
    </location>
</feature>
<keyword evidence="9" id="KW-0732">Signal</keyword>
<dbReference type="InterPro" id="IPR036314">
    <property type="entry name" value="SOD_C_sf"/>
</dbReference>
<evidence type="ECO:0000256" key="7">
    <source>
        <dbReference type="ARBA" id="ARBA00023004"/>
    </source>
</evidence>
<dbReference type="Gene3D" id="3.55.40.20">
    <property type="entry name" value="Iron/manganese superoxide dismutase, C-terminal domain"/>
    <property type="match status" value="1"/>
</dbReference>
<dbReference type="EMBL" id="JAFCMP010000068">
    <property type="protein sequence ID" value="KAG5188487.1"/>
    <property type="molecule type" value="Genomic_DNA"/>
</dbReference>
<dbReference type="GO" id="GO:0004784">
    <property type="term" value="F:superoxide dismutase activity"/>
    <property type="evidence" value="ECO:0007669"/>
    <property type="project" value="UniProtKB-EC"/>
</dbReference>
<feature type="domain" description="Manganese/iron superoxide dismutase C-terminal" evidence="11">
    <location>
        <begin position="133"/>
        <end position="233"/>
    </location>
</feature>
<dbReference type="AlphaFoldDB" id="A0A836CJJ6"/>
<sequence length="273" mass="29925">MTRAPSAAVAALSFVAAALAQHLPVPPLPYAYDSLEPWIDAATMKVHHLGHHAAYTKQVNGALEVMRADPNMKHLAKMGIDELLHHLDEVPEQHAGTIRNAGGGYVNHDLWWKSLSPWGGVPPTDASPTIQERRFKAAVDRTFGSVDKLKDAFGTAAAAVFGSGWTFLYFNKKARTLEITNTAGHDTPAMDPEKAPLLLLDMWEHAYYLKHQNMRAAYVDAFWHVVDWPAAATRYALASGEVAPEPLPAPDAREKQRVGLVPTDERAEAVAEL</sequence>
<evidence type="ECO:0000256" key="9">
    <source>
        <dbReference type="SAM" id="SignalP"/>
    </source>
</evidence>
<evidence type="ECO:0000259" key="10">
    <source>
        <dbReference type="Pfam" id="PF00081"/>
    </source>
</evidence>
<feature type="region of interest" description="Disordered" evidence="8">
    <location>
        <begin position="243"/>
        <end position="273"/>
    </location>
</feature>
<dbReference type="OrthoDB" id="239262at2759"/>
<comment type="cofactor">
    <cofactor evidence="1">
        <name>Fe cation</name>
        <dbReference type="ChEBI" id="CHEBI:24875"/>
    </cofactor>
</comment>
<organism evidence="12 13">
    <name type="scientific">Tribonema minus</name>
    <dbReference type="NCBI Taxonomy" id="303371"/>
    <lineage>
        <taxon>Eukaryota</taxon>
        <taxon>Sar</taxon>
        <taxon>Stramenopiles</taxon>
        <taxon>Ochrophyta</taxon>
        <taxon>PX clade</taxon>
        <taxon>Xanthophyceae</taxon>
        <taxon>Tribonematales</taxon>
        <taxon>Tribonemataceae</taxon>
        <taxon>Tribonema</taxon>
    </lineage>
</organism>
<dbReference type="Pfam" id="PF00081">
    <property type="entry name" value="Sod_Fe_N"/>
    <property type="match status" value="1"/>
</dbReference>
<evidence type="ECO:0000256" key="6">
    <source>
        <dbReference type="ARBA" id="ARBA00023002"/>
    </source>
</evidence>
<evidence type="ECO:0000259" key="11">
    <source>
        <dbReference type="Pfam" id="PF02777"/>
    </source>
</evidence>
<dbReference type="InterPro" id="IPR019833">
    <property type="entry name" value="Mn/Fe_SOD_BS"/>
</dbReference>
<evidence type="ECO:0000256" key="3">
    <source>
        <dbReference type="ARBA" id="ARBA00012682"/>
    </source>
</evidence>
<keyword evidence="13" id="KW-1185">Reference proteome</keyword>
<dbReference type="Pfam" id="PF02777">
    <property type="entry name" value="Sod_Fe_C"/>
    <property type="match status" value="1"/>
</dbReference>
<gene>
    <name evidence="12" type="ORF">JKP88DRAFT_197726</name>
</gene>
<feature type="domain" description="Manganese/iron superoxide dismutase N-terminal" evidence="10">
    <location>
        <begin position="25"/>
        <end position="116"/>
    </location>
</feature>
<feature type="chain" id="PRO_5032879352" description="Superoxide dismutase [Fe]" evidence="9">
    <location>
        <begin position="21"/>
        <end position="273"/>
    </location>
</feature>
<evidence type="ECO:0000256" key="4">
    <source>
        <dbReference type="ARBA" id="ARBA00014767"/>
    </source>
</evidence>
<evidence type="ECO:0000256" key="1">
    <source>
        <dbReference type="ARBA" id="ARBA00001962"/>
    </source>
</evidence>
<dbReference type="SUPFAM" id="SSF54719">
    <property type="entry name" value="Fe,Mn superoxide dismutase (SOD), C-terminal domain"/>
    <property type="match status" value="1"/>
</dbReference>
<name>A0A836CJJ6_9STRA</name>
<dbReference type="GO" id="GO:0005737">
    <property type="term" value="C:cytoplasm"/>
    <property type="evidence" value="ECO:0007669"/>
    <property type="project" value="TreeGrafter"/>
</dbReference>
<comment type="similarity">
    <text evidence="2">Belongs to the iron/manganese superoxide dismutase family.</text>
</comment>
<dbReference type="GO" id="GO:0046872">
    <property type="term" value="F:metal ion binding"/>
    <property type="evidence" value="ECO:0007669"/>
    <property type="project" value="UniProtKB-KW"/>
</dbReference>
<comment type="caution">
    <text evidence="12">The sequence shown here is derived from an EMBL/GenBank/DDBJ whole genome shotgun (WGS) entry which is preliminary data.</text>
</comment>
<dbReference type="Gene3D" id="1.10.287.990">
    <property type="entry name" value="Fe,Mn superoxide dismutase (SOD) domain"/>
    <property type="match status" value="1"/>
</dbReference>
<keyword evidence="6" id="KW-0560">Oxidoreductase</keyword>
<dbReference type="InterPro" id="IPR036324">
    <property type="entry name" value="Mn/Fe_SOD_N_sf"/>
</dbReference>
<proteinExistence type="inferred from homology"/>
<protein>
    <recommendedName>
        <fullName evidence="4">Superoxide dismutase [Fe]</fullName>
        <ecNumber evidence="3">1.15.1.1</ecNumber>
    </recommendedName>
</protein>
<dbReference type="Proteomes" id="UP000664859">
    <property type="component" value="Unassembled WGS sequence"/>
</dbReference>
<dbReference type="FunFam" id="3.55.40.20:FF:000004">
    <property type="entry name" value="Superoxide dismutase [Fe]"/>
    <property type="match status" value="1"/>
</dbReference>
<dbReference type="EC" id="1.15.1.1" evidence="3"/>
<evidence type="ECO:0000313" key="13">
    <source>
        <dbReference type="Proteomes" id="UP000664859"/>
    </source>
</evidence>
<feature type="signal peptide" evidence="9">
    <location>
        <begin position="1"/>
        <end position="20"/>
    </location>
</feature>
<dbReference type="InterPro" id="IPR019832">
    <property type="entry name" value="Mn/Fe_SOD_C"/>
</dbReference>
<dbReference type="InterPro" id="IPR019831">
    <property type="entry name" value="Mn/Fe_SOD_N"/>
</dbReference>